<dbReference type="InterPro" id="IPR012667">
    <property type="entry name" value="CbtB_put"/>
</dbReference>
<evidence type="ECO:0000313" key="1">
    <source>
        <dbReference type="EMBL" id="MBH0236277.1"/>
    </source>
</evidence>
<name>A0A931HYL5_9HYPH</name>
<dbReference type="AlphaFoldDB" id="A0A931HYL5"/>
<dbReference type="NCBIfam" id="TIGR02459">
    <property type="entry name" value="CbtB"/>
    <property type="match status" value="1"/>
</dbReference>
<dbReference type="EMBL" id="JADZLT010000036">
    <property type="protein sequence ID" value="MBH0236277.1"/>
    <property type="molecule type" value="Genomic_DNA"/>
</dbReference>
<dbReference type="Pfam" id="PF09489">
    <property type="entry name" value="CbtB"/>
    <property type="match status" value="1"/>
</dbReference>
<accession>A0A931HYL5</accession>
<proteinExistence type="predicted"/>
<sequence length="58" mass="5976">MTTQTVSTAAPARAEALKAALCALVVGAALVFTTGFAMPDVLHNAAHDTRHALSFPCH</sequence>
<keyword evidence="2" id="KW-1185">Reference proteome</keyword>
<protein>
    <submittedName>
        <fullName evidence="1">CbtB-domain containing protein</fullName>
    </submittedName>
</protein>
<reference evidence="1" key="1">
    <citation type="submission" date="2020-12" db="EMBL/GenBank/DDBJ databases">
        <title>Methylobrevis albus sp. nov., isolated from fresh water lack sediment.</title>
        <authorList>
            <person name="Zou Q."/>
        </authorList>
    </citation>
    <scope>NUCLEOTIDE SEQUENCE</scope>
    <source>
        <strain evidence="1">L22</strain>
    </source>
</reference>
<organism evidence="1 2">
    <name type="scientific">Methylobrevis albus</name>
    <dbReference type="NCBI Taxonomy" id="2793297"/>
    <lineage>
        <taxon>Bacteria</taxon>
        <taxon>Pseudomonadati</taxon>
        <taxon>Pseudomonadota</taxon>
        <taxon>Alphaproteobacteria</taxon>
        <taxon>Hyphomicrobiales</taxon>
        <taxon>Pleomorphomonadaceae</taxon>
        <taxon>Methylobrevis</taxon>
    </lineage>
</organism>
<evidence type="ECO:0000313" key="2">
    <source>
        <dbReference type="Proteomes" id="UP000631694"/>
    </source>
</evidence>
<dbReference type="Proteomes" id="UP000631694">
    <property type="component" value="Unassembled WGS sequence"/>
</dbReference>
<gene>
    <name evidence="1" type="ORF">I5731_00440</name>
</gene>
<comment type="caution">
    <text evidence="1">The sequence shown here is derived from an EMBL/GenBank/DDBJ whole genome shotgun (WGS) entry which is preliminary data.</text>
</comment>
<dbReference type="RefSeq" id="WP_197309383.1">
    <property type="nucleotide sequence ID" value="NZ_JADZLT010000036.1"/>
</dbReference>